<evidence type="ECO:0000313" key="2">
    <source>
        <dbReference type="EMBL" id="QID19206.1"/>
    </source>
</evidence>
<sequence>MLQHTRPALLPARLGRSRAPRLQRWGALLRLWRQRARSRAELRELDERLLRDIGISREMARFVGQKPFWRP</sequence>
<name>A0A6C1B646_9RHOO</name>
<dbReference type="InterPro" id="IPR009506">
    <property type="entry name" value="YjiS-like"/>
</dbReference>
<dbReference type="EMBL" id="CP048836">
    <property type="protein sequence ID" value="QID19206.1"/>
    <property type="molecule type" value="Genomic_DNA"/>
</dbReference>
<accession>A0A6C1B646</accession>
<gene>
    <name evidence="2" type="ORF">G3580_17230</name>
</gene>
<dbReference type="KEGG" id="azq:G3580_17230"/>
<dbReference type="RefSeq" id="WP_173767579.1">
    <property type="nucleotide sequence ID" value="NZ_CP048836.1"/>
</dbReference>
<dbReference type="Pfam" id="PF06568">
    <property type="entry name" value="YjiS-like"/>
    <property type="match status" value="1"/>
</dbReference>
<reference evidence="2 3" key="1">
    <citation type="submission" date="2020-02" db="EMBL/GenBank/DDBJ databases">
        <title>Nitrogenibacter mangrovi gen. nov., sp. nov. isolated from mangrove sediment, a denitrifying betaproteobacterium.</title>
        <authorList>
            <person name="Liao H."/>
            <person name="Tian Y."/>
        </authorList>
    </citation>
    <scope>NUCLEOTIDE SEQUENCE [LARGE SCALE GENOMIC DNA]</scope>
    <source>
        <strain evidence="2 3">M9-3-2</strain>
    </source>
</reference>
<feature type="domain" description="YjiS-like" evidence="1">
    <location>
        <begin position="27"/>
        <end position="61"/>
    </location>
</feature>
<evidence type="ECO:0000313" key="3">
    <source>
        <dbReference type="Proteomes" id="UP000501991"/>
    </source>
</evidence>
<organism evidence="2 3">
    <name type="scientific">Nitrogeniibacter mangrovi</name>
    <dbReference type="NCBI Taxonomy" id="2016596"/>
    <lineage>
        <taxon>Bacteria</taxon>
        <taxon>Pseudomonadati</taxon>
        <taxon>Pseudomonadota</taxon>
        <taxon>Betaproteobacteria</taxon>
        <taxon>Rhodocyclales</taxon>
        <taxon>Zoogloeaceae</taxon>
        <taxon>Nitrogeniibacter</taxon>
    </lineage>
</organism>
<evidence type="ECO:0000259" key="1">
    <source>
        <dbReference type="Pfam" id="PF06568"/>
    </source>
</evidence>
<protein>
    <submittedName>
        <fullName evidence="2">DUF1127 domain-containing protein</fullName>
    </submittedName>
</protein>
<dbReference type="Proteomes" id="UP000501991">
    <property type="component" value="Chromosome"/>
</dbReference>
<proteinExistence type="predicted"/>
<keyword evidence="3" id="KW-1185">Reference proteome</keyword>
<dbReference type="AlphaFoldDB" id="A0A6C1B646"/>